<dbReference type="SUPFAM" id="SSF55979">
    <property type="entry name" value="DNA clamp"/>
    <property type="match status" value="2"/>
</dbReference>
<evidence type="ECO:0000313" key="3">
    <source>
        <dbReference type="EMBL" id="QHT01041.1"/>
    </source>
</evidence>
<dbReference type="Pfam" id="PF00705">
    <property type="entry name" value="PCNA_N"/>
    <property type="match status" value="1"/>
</dbReference>
<proteinExistence type="predicted"/>
<evidence type="ECO:0000259" key="2">
    <source>
        <dbReference type="Pfam" id="PF00705"/>
    </source>
</evidence>
<dbReference type="Gene3D" id="3.70.10.10">
    <property type="match status" value="1"/>
</dbReference>
<keyword evidence="1" id="KW-0238">DNA-binding</keyword>
<evidence type="ECO:0000256" key="1">
    <source>
        <dbReference type="ARBA" id="ARBA00023125"/>
    </source>
</evidence>
<dbReference type="AlphaFoldDB" id="A0A6C0C9C6"/>
<dbReference type="GO" id="GO:0043626">
    <property type="term" value="C:PCNA complex"/>
    <property type="evidence" value="ECO:0007669"/>
    <property type="project" value="TreeGrafter"/>
</dbReference>
<dbReference type="GO" id="GO:0006275">
    <property type="term" value="P:regulation of DNA replication"/>
    <property type="evidence" value="ECO:0007669"/>
    <property type="project" value="InterPro"/>
</dbReference>
<feature type="domain" description="Proliferating cell nuclear antigen PCNA N-terminal" evidence="2">
    <location>
        <begin position="22"/>
        <end position="135"/>
    </location>
</feature>
<dbReference type="PANTHER" id="PTHR11352:SF0">
    <property type="entry name" value="PROLIFERATING CELL NUCLEAR ANTIGEN"/>
    <property type="match status" value="1"/>
</dbReference>
<dbReference type="InterPro" id="IPR046938">
    <property type="entry name" value="DNA_clamp_sf"/>
</dbReference>
<dbReference type="GO" id="GO:0006272">
    <property type="term" value="P:leading strand elongation"/>
    <property type="evidence" value="ECO:0007669"/>
    <property type="project" value="TreeGrafter"/>
</dbReference>
<sequence length="262" mass="30233">MSGRSKKFLEVQIAEVGDLTKIIKKIYPVVREGYLIFVKPDSNNEKGGIVLQQMSEDKNIYVDMRLESKYFDPFTCTDKQMRIGIDFKNFFTVLNLIKDNVPVNMYMRHNSTDTLYVRSVEDRPVKIDFILIKIDDQQIPKMSLDGRCRFKINRNEFRSICSELNGISDKVMITATNDTMTFNVTSKEIGVIEKSMDVTYMGKNTVNVDGEFDVSKILSFIDYIKKEKETEIIMDKDFPLVLLFDIPNLGTMKVSFSPIDSN</sequence>
<protein>
    <recommendedName>
        <fullName evidence="2">Proliferating cell nuclear antigen PCNA N-terminal domain-containing protein</fullName>
    </recommendedName>
</protein>
<organism evidence="3">
    <name type="scientific">viral metagenome</name>
    <dbReference type="NCBI Taxonomy" id="1070528"/>
    <lineage>
        <taxon>unclassified sequences</taxon>
        <taxon>metagenomes</taxon>
        <taxon>organismal metagenomes</taxon>
    </lineage>
</organism>
<dbReference type="PANTHER" id="PTHR11352">
    <property type="entry name" value="PROLIFERATING CELL NUCLEAR ANTIGEN"/>
    <property type="match status" value="1"/>
</dbReference>
<dbReference type="InterPro" id="IPR000730">
    <property type="entry name" value="Pr_cel_nuc_antig"/>
</dbReference>
<dbReference type="InterPro" id="IPR022648">
    <property type="entry name" value="Pr_cel_nuc_antig_N"/>
</dbReference>
<dbReference type="GO" id="GO:0019985">
    <property type="term" value="P:translesion synthesis"/>
    <property type="evidence" value="ECO:0007669"/>
    <property type="project" value="TreeGrafter"/>
</dbReference>
<dbReference type="GO" id="GO:0030337">
    <property type="term" value="F:DNA polymerase processivity factor activity"/>
    <property type="evidence" value="ECO:0007669"/>
    <property type="project" value="InterPro"/>
</dbReference>
<dbReference type="GO" id="GO:0003677">
    <property type="term" value="F:DNA binding"/>
    <property type="evidence" value="ECO:0007669"/>
    <property type="project" value="UniProtKB-KW"/>
</dbReference>
<reference evidence="3" key="1">
    <citation type="journal article" date="2020" name="Nature">
        <title>Giant virus diversity and host interactions through global metagenomics.</title>
        <authorList>
            <person name="Schulz F."/>
            <person name="Roux S."/>
            <person name="Paez-Espino D."/>
            <person name="Jungbluth S."/>
            <person name="Walsh D.A."/>
            <person name="Denef V.J."/>
            <person name="McMahon K.D."/>
            <person name="Konstantinidis K.T."/>
            <person name="Eloe-Fadrosh E.A."/>
            <person name="Kyrpides N.C."/>
            <person name="Woyke T."/>
        </authorList>
    </citation>
    <scope>NUCLEOTIDE SEQUENCE</scope>
    <source>
        <strain evidence="3">GVMAG-M-3300020192-26</strain>
    </source>
</reference>
<name>A0A6C0C9C6_9ZZZZ</name>
<dbReference type="GO" id="GO:0006298">
    <property type="term" value="P:mismatch repair"/>
    <property type="evidence" value="ECO:0007669"/>
    <property type="project" value="TreeGrafter"/>
</dbReference>
<dbReference type="EMBL" id="MN739362">
    <property type="protein sequence ID" value="QHT01041.1"/>
    <property type="molecule type" value="Genomic_DNA"/>
</dbReference>
<accession>A0A6C0C9C6</accession>